<organism evidence="1 2">
    <name type="scientific">Stakelama tenebrarum</name>
    <dbReference type="NCBI Taxonomy" id="2711215"/>
    <lineage>
        <taxon>Bacteria</taxon>
        <taxon>Pseudomonadati</taxon>
        <taxon>Pseudomonadota</taxon>
        <taxon>Alphaproteobacteria</taxon>
        <taxon>Sphingomonadales</taxon>
        <taxon>Sphingomonadaceae</taxon>
        <taxon>Stakelama</taxon>
    </lineage>
</organism>
<keyword evidence="2" id="KW-1185">Reference proteome</keyword>
<sequence length="65" mass="7540">MRDLASRRDRHGNLVRTGETGLSKSTIYNMIQEGEFPRPVQLGKQAVGWRQADIERWKSERAEAR</sequence>
<dbReference type="InterPro" id="IPR052931">
    <property type="entry name" value="Prophage_regulatory_activator"/>
</dbReference>
<reference evidence="1 2" key="1">
    <citation type="submission" date="2020-02" db="EMBL/GenBank/DDBJ databases">
        <authorList>
            <person name="Zheng R.K."/>
            <person name="Sun C.M."/>
        </authorList>
    </citation>
    <scope>NUCLEOTIDE SEQUENCE [LARGE SCALE GENOMIC DNA]</scope>
    <source>
        <strain evidence="2">zrk23</strain>
    </source>
</reference>
<evidence type="ECO:0000313" key="1">
    <source>
        <dbReference type="EMBL" id="QIG81882.1"/>
    </source>
</evidence>
<dbReference type="Gene3D" id="1.10.238.160">
    <property type="match status" value="1"/>
</dbReference>
<dbReference type="InterPro" id="IPR010260">
    <property type="entry name" value="AlpA"/>
</dbReference>
<name>A0A6G6YAB5_9SPHN</name>
<evidence type="ECO:0000313" key="2">
    <source>
        <dbReference type="Proteomes" id="UP000501568"/>
    </source>
</evidence>
<dbReference type="Pfam" id="PF05930">
    <property type="entry name" value="Phage_AlpA"/>
    <property type="match status" value="1"/>
</dbReference>
<dbReference type="KEGG" id="spzr:G5C33_09940"/>
<dbReference type="PANTHER" id="PTHR36154:SF1">
    <property type="entry name" value="DNA-BINDING TRANSCRIPTIONAL ACTIVATOR ALPA"/>
    <property type="match status" value="1"/>
</dbReference>
<dbReference type="Proteomes" id="UP000501568">
    <property type="component" value="Chromosome"/>
</dbReference>
<protein>
    <submittedName>
        <fullName evidence="1">AlpA family phage regulatory protein</fullName>
    </submittedName>
</protein>
<dbReference type="PANTHER" id="PTHR36154">
    <property type="entry name" value="DNA-BINDING TRANSCRIPTIONAL ACTIVATOR ALPA"/>
    <property type="match status" value="1"/>
</dbReference>
<dbReference type="AlphaFoldDB" id="A0A6G6YAB5"/>
<proteinExistence type="predicted"/>
<accession>A0A6G6YAB5</accession>
<gene>
    <name evidence="1" type="ORF">G5C33_09940</name>
</gene>
<dbReference type="EMBL" id="CP049109">
    <property type="protein sequence ID" value="QIG81882.1"/>
    <property type="molecule type" value="Genomic_DNA"/>
</dbReference>